<evidence type="ECO:0000313" key="4">
    <source>
        <dbReference type="EMBL" id="TKC38410.1"/>
    </source>
</evidence>
<keyword evidence="2" id="KW-0378">Hydrolase</keyword>
<name>A0A4V5P880_MONMO</name>
<sequence>TDDNWQSAATNQNRKLNGLHFVALTPAEWHERGKVNTAKVNRPRRARISQTLIYIPIALTVKHLRTTSESLEEKWLKWRRVLSSVSLARVPAVPPAGHISPGLLAVSPRRPRHGISRFFDDDVQRMNKRQLYYQVLNFGKTVSSAPVPCKGLTVITGRESPVAVVLGGSTERAFHREDFLFLASRAEDHPVGVEETVVFRIEGREVPIVHRVLKIHEKQNGPVKFLTKGEKNDVVRTARGFVPYTGVVTILMSSVQYSSCWVYLCWSIVSKKSALLFLEDAVLFVPESSVMESWPACQGQNTPSLLRVSSSLNLSQDPASGSVHAVLCVEATVHQLQLSAAQPIFAIPCTVTGNRKGTGDTRMKKTQAIPLRGTTLSASQTGSGIYRDGWTSGAADTSTNEVINPVCKESPIMLLEIPKYIGAYASWFVQVSEPLQNGILGRLQLHSYWGKDCLDIHFVTESEKWTLGVTSWNKDGEVVENFPALRINISVKNSNAGNIQAPHGSPALRPFPIHNHEDELDWNHERAELFTLVMDMKSQRHHINDFIDTRHFIIARHHKKKASSGIMKYNGDNPPLDYAHCKDKMKEQPLCKKMGNWNPAVTPKIDTEIQRMIFVMFCDLLSHYLWSHDPKIVTVLTDTPAGSQKKNRPEILLIDCHRWKSYYFPYGRYEVRQYAKIGALFTSKTLPYEQKTRPESGIQLVGDLRAVMSESRGEESIDQDAEKKETRKGKLQALKGDSVQQAERVTLGPATNVTMEKKEITLQVTKRAVIDLVKGKTMNRTRHSKTLEPPKRRRFPPVVNASTKSLDDDRSNLQRETDEEDVQKRTYFLLTKGKKAMEALCPPKTFLDQIQYLPTSKTAQVLPLVSKMMLSDP</sequence>
<feature type="non-terminal residue" evidence="4">
    <location>
        <position position="873"/>
    </location>
</feature>
<gene>
    <name evidence="4" type="ORF">EI555_015705</name>
</gene>
<feature type="compositionally biased region" description="Basic and acidic residues" evidence="3">
    <location>
        <begin position="805"/>
        <end position="816"/>
    </location>
</feature>
<dbReference type="AlphaFoldDB" id="A0A4V5P880"/>
<dbReference type="Proteomes" id="UP000308365">
    <property type="component" value="Unassembled WGS sequence"/>
</dbReference>
<evidence type="ECO:0000256" key="1">
    <source>
        <dbReference type="ARBA" id="ARBA00004606"/>
    </source>
</evidence>
<keyword evidence="2" id="KW-0645">Protease</keyword>
<feature type="region of interest" description="Disordered" evidence="3">
    <location>
        <begin position="710"/>
        <end position="729"/>
    </location>
</feature>
<feature type="non-terminal residue" evidence="4">
    <location>
        <position position="1"/>
    </location>
</feature>
<dbReference type="InterPro" id="IPR001733">
    <property type="entry name" value="Peptidase_S26B"/>
</dbReference>
<dbReference type="EMBL" id="RWIC01000997">
    <property type="protein sequence ID" value="TKC38410.1"/>
    <property type="molecule type" value="Genomic_DNA"/>
</dbReference>
<feature type="region of interest" description="Disordered" evidence="3">
    <location>
        <begin position="781"/>
        <end position="820"/>
    </location>
</feature>
<organism evidence="4 5">
    <name type="scientific">Monodon monoceros</name>
    <name type="common">Narwhal</name>
    <name type="synonym">Ceratodon monodon</name>
    <dbReference type="NCBI Taxonomy" id="40151"/>
    <lineage>
        <taxon>Eukaryota</taxon>
        <taxon>Metazoa</taxon>
        <taxon>Chordata</taxon>
        <taxon>Craniata</taxon>
        <taxon>Vertebrata</taxon>
        <taxon>Euteleostomi</taxon>
        <taxon>Mammalia</taxon>
        <taxon>Eutheria</taxon>
        <taxon>Laurasiatheria</taxon>
        <taxon>Artiodactyla</taxon>
        <taxon>Whippomorpha</taxon>
        <taxon>Cetacea</taxon>
        <taxon>Odontoceti</taxon>
        <taxon>Monodontidae</taxon>
        <taxon>Monodon</taxon>
    </lineage>
</organism>
<proteinExistence type="predicted"/>
<reference evidence="5" key="1">
    <citation type="journal article" date="2019" name="IScience">
        <title>Narwhal Genome Reveals Long-Term Low Genetic Diversity despite Current Large Abundance Size.</title>
        <authorList>
            <person name="Westbury M.V."/>
            <person name="Petersen B."/>
            <person name="Garde E."/>
            <person name="Heide-Jorgensen M.P."/>
            <person name="Lorenzen E.D."/>
        </authorList>
    </citation>
    <scope>NUCLEOTIDE SEQUENCE [LARGE SCALE GENOMIC DNA]</scope>
</reference>
<dbReference type="GO" id="GO:0006465">
    <property type="term" value="P:signal peptide processing"/>
    <property type="evidence" value="ECO:0007669"/>
    <property type="project" value="InterPro"/>
</dbReference>
<dbReference type="GO" id="GO:0005787">
    <property type="term" value="C:signal peptidase complex"/>
    <property type="evidence" value="ECO:0007669"/>
    <property type="project" value="TreeGrafter"/>
</dbReference>
<accession>A0A4V5P880</accession>
<evidence type="ECO:0000256" key="2">
    <source>
        <dbReference type="ARBA" id="ARBA00022670"/>
    </source>
</evidence>
<evidence type="ECO:0000313" key="5">
    <source>
        <dbReference type="Proteomes" id="UP000308365"/>
    </source>
</evidence>
<evidence type="ECO:0000256" key="3">
    <source>
        <dbReference type="SAM" id="MobiDB-lite"/>
    </source>
</evidence>
<comment type="caution">
    <text evidence="4">The sequence shown here is derived from an EMBL/GenBank/DDBJ whole genome shotgun (WGS) entry which is preliminary data.</text>
</comment>
<protein>
    <submittedName>
        <fullName evidence="4">Uncharacterized protein</fullName>
    </submittedName>
</protein>
<feature type="compositionally biased region" description="Basic and acidic residues" evidence="3">
    <location>
        <begin position="711"/>
        <end position="725"/>
    </location>
</feature>
<dbReference type="PANTHER" id="PTHR10806">
    <property type="entry name" value="SIGNAL PEPTIDASE COMPLEX CATALYTIC SUBUNIT SEC11"/>
    <property type="match status" value="1"/>
</dbReference>
<dbReference type="PANTHER" id="PTHR10806:SF28">
    <property type="entry name" value="SIGNAL PEPTIDASE COMPLEX CATALYTIC SUBUNIT SEC11B-RELATED"/>
    <property type="match status" value="1"/>
</dbReference>
<comment type="subcellular location">
    <subcellularLocation>
        <location evidence="1">Membrane</location>
        <topology evidence="1">Single-pass type II membrane protein</topology>
    </subcellularLocation>
</comment>
<dbReference type="GO" id="GO:0008233">
    <property type="term" value="F:peptidase activity"/>
    <property type="evidence" value="ECO:0007669"/>
    <property type="project" value="UniProtKB-KW"/>
</dbReference>